<dbReference type="Proteomes" id="UP000231019">
    <property type="component" value="Unassembled WGS sequence"/>
</dbReference>
<feature type="binding site" evidence="3">
    <location>
        <position position="124"/>
    </location>
    <ligand>
        <name>substrate</name>
    </ligand>
</feature>
<reference evidence="6 7" key="1">
    <citation type="submission" date="2017-09" db="EMBL/GenBank/DDBJ databases">
        <title>Depth-based differentiation of microbial function through sediment-hosted aquifers and enrichment of novel symbionts in the deep terrestrial subsurface.</title>
        <authorList>
            <person name="Probst A.J."/>
            <person name="Ladd B."/>
            <person name="Jarett J.K."/>
            <person name="Geller-Mcgrath D.E."/>
            <person name="Sieber C.M."/>
            <person name="Emerson J.B."/>
            <person name="Anantharaman K."/>
            <person name="Thomas B.C."/>
            <person name="Malmstrom R."/>
            <person name="Stieglmeier M."/>
            <person name="Klingl A."/>
            <person name="Woyke T."/>
            <person name="Ryan C.M."/>
            <person name="Banfield J.F."/>
        </authorList>
    </citation>
    <scope>NUCLEOTIDE SEQUENCE [LARGE SCALE GENOMIC DNA]</scope>
    <source>
        <strain evidence="6">CG17_big_fil_post_rev_8_21_14_2_50_48_46</strain>
    </source>
</reference>
<dbReference type="Pfam" id="PF01230">
    <property type="entry name" value="HIT"/>
    <property type="match status" value="1"/>
</dbReference>
<dbReference type="EMBL" id="PFFQ01000053">
    <property type="protein sequence ID" value="PIW15184.1"/>
    <property type="molecule type" value="Genomic_DNA"/>
</dbReference>
<protein>
    <submittedName>
        <fullName evidence="6">HIT family hydrolase</fullName>
    </submittedName>
</protein>
<organism evidence="6 7">
    <name type="scientific">bacterium (Candidatus Blackallbacteria) CG17_big_fil_post_rev_8_21_14_2_50_48_46</name>
    <dbReference type="NCBI Taxonomy" id="2014261"/>
    <lineage>
        <taxon>Bacteria</taxon>
        <taxon>Candidatus Blackallbacteria</taxon>
    </lineage>
</organism>
<keyword evidence="1" id="KW-0547">Nucleotide-binding</keyword>
<dbReference type="SUPFAM" id="SSF54197">
    <property type="entry name" value="HIT-like"/>
    <property type="match status" value="1"/>
</dbReference>
<accession>A0A2M7G0C8</accession>
<proteinExistence type="predicted"/>
<sequence>MIERNHLFASNKLDYVRGKRPDVPCILCAVRDRNPEVANLEVYRDQDFLISLNLYPYNPGHLMIVPLRHVEWPDELTDQEALHLHHLQKKCLKIIRQIYPAGGFNLGYNLGEIGGGSIAHLHMHIVPRYRNEHGFMATLAHTHIVVEDPHLMQEKFQKAFENTP</sequence>
<comment type="caution">
    <text evidence="6">The sequence shown here is derived from an EMBL/GenBank/DDBJ whole genome shotgun (WGS) entry which is preliminary data.</text>
</comment>
<evidence type="ECO:0000313" key="6">
    <source>
        <dbReference type="EMBL" id="PIW15184.1"/>
    </source>
</evidence>
<evidence type="ECO:0000313" key="7">
    <source>
        <dbReference type="Proteomes" id="UP000231019"/>
    </source>
</evidence>
<dbReference type="InterPro" id="IPR039383">
    <property type="entry name" value="FHIT"/>
</dbReference>
<dbReference type="GO" id="GO:0000166">
    <property type="term" value="F:nucleotide binding"/>
    <property type="evidence" value="ECO:0007669"/>
    <property type="project" value="UniProtKB-KW"/>
</dbReference>
<dbReference type="GO" id="GO:0016787">
    <property type="term" value="F:hydrolase activity"/>
    <property type="evidence" value="ECO:0007669"/>
    <property type="project" value="UniProtKB-KW"/>
</dbReference>
<dbReference type="PANTHER" id="PTHR42997:SF1">
    <property type="entry name" value="AP-4-A PHOSPHORYLASE"/>
    <property type="match status" value="1"/>
</dbReference>
<gene>
    <name evidence="6" type="ORF">COW36_17320</name>
</gene>
<feature type="domain" description="HIT" evidence="5">
    <location>
        <begin position="26"/>
        <end position="135"/>
    </location>
</feature>
<dbReference type="AlphaFoldDB" id="A0A2M7G0C8"/>
<dbReference type="PROSITE" id="PS51084">
    <property type="entry name" value="HIT_2"/>
    <property type="match status" value="1"/>
</dbReference>
<evidence type="ECO:0000256" key="3">
    <source>
        <dbReference type="PIRSR" id="PIRSR639383-2"/>
    </source>
</evidence>
<feature type="short sequence motif" description="Histidine triad motif" evidence="4">
    <location>
        <begin position="120"/>
        <end position="124"/>
    </location>
</feature>
<dbReference type="Gene3D" id="3.30.428.10">
    <property type="entry name" value="HIT-like"/>
    <property type="match status" value="1"/>
</dbReference>
<dbReference type="InterPro" id="IPR011146">
    <property type="entry name" value="HIT-like"/>
</dbReference>
<name>A0A2M7G0C8_9BACT</name>
<evidence type="ECO:0000256" key="1">
    <source>
        <dbReference type="ARBA" id="ARBA00022741"/>
    </source>
</evidence>
<dbReference type="PANTHER" id="PTHR42997">
    <property type="entry name" value="HIT FAMILY HYDROLASE"/>
    <property type="match status" value="1"/>
</dbReference>
<evidence type="ECO:0000256" key="4">
    <source>
        <dbReference type="PROSITE-ProRule" id="PRU00464"/>
    </source>
</evidence>
<feature type="binding site" evidence="3">
    <location>
        <position position="53"/>
    </location>
    <ligand>
        <name>substrate</name>
    </ligand>
</feature>
<dbReference type="InterPro" id="IPR036265">
    <property type="entry name" value="HIT-like_sf"/>
</dbReference>
<evidence type="ECO:0000256" key="2">
    <source>
        <dbReference type="PIRSR" id="PIRSR639383-1"/>
    </source>
</evidence>
<evidence type="ECO:0000259" key="5">
    <source>
        <dbReference type="PROSITE" id="PS51084"/>
    </source>
</evidence>
<dbReference type="CDD" id="cd01275">
    <property type="entry name" value="FHIT"/>
    <property type="match status" value="1"/>
</dbReference>
<feature type="active site" description="Tele-AMP-histidine intermediate" evidence="2">
    <location>
        <position position="122"/>
    </location>
</feature>
<keyword evidence="6" id="KW-0378">Hydrolase</keyword>
<dbReference type="InterPro" id="IPR052908">
    <property type="entry name" value="AP-4-A_phosphorylase"/>
</dbReference>